<comment type="caution">
    <text evidence="3">The sequence shown here is derived from an EMBL/GenBank/DDBJ whole genome shotgun (WGS) entry which is preliminary data.</text>
</comment>
<dbReference type="SUPFAM" id="SSF47473">
    <property type="entry name" value="EF-hand"/>
    <property type="match status" value="1"/>
</dbReference>
<dbReference type="GO" id="GO:0016301">
    <property type="term" value="F:kinase activity"/>
    <property type="evidence" value="ECO:0007669"/>
    <property type="project" value="UniProtKB-KW"/>
</dbReference>
<reference evidence="3" key="1">
    <citation type="submission" date="2021-04" db="EMBL/GenBank/DDBJ databases">
        <authorList>
            <person name="Chebbi M.A.C M."/>
        </authorList>
    </citation>
    <scope>NUCLEOTIDE SEQUENCE</scope>
</reference>
<dbReference type="SUPFAM" id="SSF57889">
    <property type="entry name" value="Cysteine-rich domain"/>
    <property type="match status" value="1"/>
</dbReference>
<evidence type="ECO:0000259" key="2">
    <source>
        <dbReference type="PROSITE" id="PS50222"/>
    </source>
</evidence>
<evidence type="ECO:0000256" key="1">
    <source>
        <dbReference type="ARBA" id="ARBA00022837"/>
    </source>
</evidence>
<gene>
    <name evidence="3" type="ORF">HICCMSTLAB_LOCUS11246</name>
</gene>
<organism evidence="3 4">
    <name type="scientific">Cotesia congregata</name>
    <name type="common">Parasitoid wasp</name>
    <name type="synonym">Apanteles congregatus</name>
    <dbReference type="NCBI Taxonomy" id="51543"/>
    <lineage>
        <taxon>Eukaryota</taxon>
        <taxon>Metazoa</taxon>
        <taxon>Ecdysozoa</taxon>
        <taxon>Arthropoda</taxon>
        <taxon>Hexapoda</taxon>
        <taxon>Insecta</taxon>
        <taxon>Pterygota</taxon>
        <taxon>Neoptera</taxon>
        <taxon>Endopterygota</taxon>
        <taxon>Hymenoptera</taxon>
        <taxon>Apocrita</taxon>
        <taxon>Ichneumonoidea</taxon>
        <taxon>Braconidae</taxon>
        <taxon>Microgastrinae</taxon>
        <taxon>Cotesia</taxon>
    </lineage>
</organism>
<dbReference type="Proteomes" id="UP000786811">
    <property type="component" value="Unassembled WGS sequence"/>
</dbReference>
<dbReference type="EMBL" id="CAJNRD030001123">
    <property type="protein sequence ID" value="CAG5102912.1"/>
    <property type="molecule type" value="Genomic_DNA"/>
</dbReference>
<proteinExistence type="predicted"/>
<dbReference type="InterPro" id="IPR046349">
    <property type="entry name" value="C1-like_sf"/>
</dbReference>
<dbReference type="AlphaFoldDB" id="A0A8J2HMA1"/>
<dbReference type="FunFam" id="1.10.238.10:FF:000017">
    <property type="entry name" value="Diacylglycerol kinase"/>
    <property type="match status" value="1"/>
</dbReference>
<dbReference type="InterPro" id="IPR018247">
    <property type="entry name" value="EF_Hand_1_Ca_BS"/>
</dbReference>
<keyword evidence="3" id="KW-0418">Kinase</keyword>
<sequence length="132" mass="15033">MFRLYDTDGNGVLDTNEMDCIVNQMMNVAEYLGWDVSELKPILQDMMIEIDYDADGTVSLEEWKRGGLTTIPLLVLLGLDSHVKEDGNHLWRLKHFNKPAYCNLCLNMLVGLGKKGLCCVCKLKNHLIIFLK</sequence>
<accession>A0A8J2HMA1</accession>
<name>A0A8J2HMA1_COTCN</name>
<dbReference type="SMART" id="SM00054">
    <property type="entry name" value="EFh"/>
    <property type="match status" value="2"/>
</dbReference>
<dbReference type="InterPro" id="IPR011992">
    <property type="entry name" value="EF-hand-dom_pair"/>
</dbReference>
<keyword evidence="1" id="KW-0106">Calcium</keyword>
<dbReference type="InterPro" id="IPR002048">
    <property type="entry name" value="EF_hand_dom"/>
</dbReference>
<dbReference type="Gene3D" id="3.30.60.20">
    <property type="match status" value="1"/>
</dbReference>
<feature type="domain" description="EF-hand" evidence="2">
    <location>
        <begin position="1"/>
        <end position="28"/>
    </location>
</feature>
<dbReference type="Pfam" id="PF13499">
    <property type="entry name" value="EF-hand_7"/>
    <property type="match status" value="1"/>
</dbReference>
<keyword evidence="4" id="KW-1185">Reference proteome</keyword>
<evidence type="ECO:0000313" key="4">
    <source>
        <dbReference type="Proteomes" id="UP000786811"/>
    </source>
</evidence>
<protein>
    <submittedName>
        <fullName evidence="3">Similar to Dgk: Diacylglycerol kinase 1 (Drosophila melanogaster)</fullName>
    </submittedName>
</protein>
<dbReference type="PROSITE" id="PS00018">
    <property type="entry name" value="EF_HAND_1"/>
    <property type="match status" value="2"/>
</dbReference>
<dbReference type="OrthoDB" id="242257at2759"/>
<dbReference type="CDD" id="cd00051">
    <property type="entry name" value="EFh"/>
    <property type="match status" value="1"/>
</dbReference>
<keyword evidence="3" id="KW-0808">Transferase</keyword>
<dbReference type="GO" id="GO:0005509">
    <property type="term" value="F:calcium ion binding"/>
    <property type="evidence" value="ECO:0007669"/>
    <property type="project" value="InterPro"/>
</dbReference>
<dbReference type="Gene3D" id="1.10.238.10">
    <property type="entry name" value="EF-hand"/>
    <property type="match status" value="1"/>
</dbReference>
<feature type="domain" description="EF-hand" evidence="2">
    <location>
        <begin position="38"/>
        <end position="73"/>
    </location>
</feature>
<dbReference type="PROSITE" id="PS50222">
    <property type="entry name" value="EF_HAND_2"/>
    <property type="match status" value="2"/>
</dbReference>
<evidence type="ECO:0000313" key="3">
    <source>
        <dbReference type="EMBL" id="CAG5102912.1"/>
    </source>
</evidence>